<dbReference type="Proteomes" id="UP001186974">
    <property type="component" value="Unassembled WGS sequence"/>
</dbReference>
<sequence>MEKFRRDIVERNGLRNLFSEIREKKHISELKPETQKFCEWVRIEVAATIYHLFLAEDNSPDLFAQAKRIHSMVPYTVLKNVIRLANPAAVMGGVLDLFLAQPFGSKSLMQRIFGMAIWDGVKQIQKSIDTLTAKINEPILCEKLRQYTEAEEHVKAAIREEAADEQIDLVVAIERSEYLSPELSSDQVSKVFNAFVAWNSAVENVDQEMRQGAVLFAQLKQLLKLHIRQRDKSMMLKMIEEPTTLQLFRDLFTIFYEPLVRVYKSANVYNSITDFA</sequence>
<accession>A0ACC3CSP7</accession>
<reference evidence="1" key="1">
    <citation type="submission" date="2024-09" db="EMBL/GenBank/DDBJ databases">
        <title>Black Yeasts Isolated from many extreme environments.</title>
        <authorList>
            <person name="Coleine C."/>
            <person name="Stajich J.E."/>
            <person name="Selbmann L."/>
        </authorList>
    </citation>
    <scope>NUCLEOTIDE SEQUENCE</scope>
    <source>
        <strain evidence="1">CCFEE 5737</strain>
    </source>
</reference>
<feature type="non-terminal residue" evidence="1">
    <location>
        <position position="276"/>
    </location>
</feature>
<evidence type="ECO:0000313" key="1">
    <source>
        <dbReference type="EMBL" id="KAK3044023.1"/>
    </source>
</evidence>
<organism evidence="1 2">
    <name type="scientific">Coniosporium uncinatum</name>
    <dbReference type="NCBI Taxonomy" id="93489"/>
    <lineage>
        <taxon>Eukaryota</taxon>
        <taxon>Fungi</taxon>
        <taxon>Dikarya</taxon>
        <taxon>Ascomycota</taxon>
        <taxon>Pezizomycotina</taxon>
        <taxon>Dothideomycetes</taxon>
        <taxon>Dothideomycetes incertae sedis</taxon>
        <taxon>Coniosporium</taxon>
    </lineage>
</organism>
<keyword evidence="2" id="KW-1185">Reference proteome</keyword>
<name>A0ACC3CSP7_9PEZI</name>
<evidence type="ECO:0000313" key="2">
    <source>
        <dbReference type="Proteomes" id="UP001186974"/>
    </source>
</evidence>
<comment type="caution">
    <text evidence="1">The sequence shown here is derived from an EMBL/GenBank/DDBJ whole genome shotgun (WGS) entry which is preliminary data.</text>
</comment>
<dbReference type="EMBL" id="JAWDJW010012534">
    <property type="protein sequence ID" value="KAK3044023.1"/>
    <property type="molecule type" value="Genomic_DNA"/>
</dbReference>
<protein>
    <submittedName>
        <fullName evidence="1">Uncharacterized protein</fullName>
    </submittedName>
</protein>
<gene>
    <name evidence="1" type="ORF">LTS18_002380</name>
</gene>
<proteinExistence type="predicted"/>